<dbReference type="InterPro" id="IPR002110">
    <property type="entry name" value="Ankyrin_rpt"/>
</dbReference>
<dbReference type="Gene3D" id="3.40.50.1010">
    <property type="entry name" value="5'-nuclease"/>
    <property type="match status" value="1"/>
</dbReference>
<sequence>MVTELIGKNIKSFRDEFKLSQKDLAEMLFVARPVISNWENGKNEPSSSQLLKLSQIFKTSTDELLGNTTVKQKVVVVDTSALIKRPSIVDELENYFDEVVIPHVVISELNNLKDRGNPSTKQKAWLVMKSITEKESIFCIEQGIKTDGNNDEKIADIAIRKATSKPSDEVYLLTDDIYFQFLTKNNNNLTAITPSKYIETFHTTHKDYDFVRSIEFVELVNNRKSEEVRKFNLSSVDVNFHSPDSGLTPLICAVRNRDIPLIQYLLQLKDIDLEVRDKHKYKFSAIHHATQMKNLKIIKLLVDHGADIDYGSGGKNAGNTSLMVASWSGFLAGVEYFLSHDSCVNQQDSNGYTPLMKACIKHDIRIVDKLIDKSDLMIRCRNNKKAIDYLDVTNVKSSNIFELFKGKEID</sequence>
<dbReference type="Pfam" id="PF13638">
    <property type="entry name" value="PIN_4"/>
    <property type="match status" value="1"/>
</dbReference>
<keyword evidence="2 3" id="KW-0040">ANK repeat</keyword>
<dbReference type="Gene3D" id="1.25.40.20">
    <property type="entry name" value="Ankyrin repeat-containing domain"/>
    <property type="match status" value="1"/>
</dbReference>
<dbReference type="InterPro" id="IPR001387">
    <property type="entry name" value="Cro/C1-type_HTH"/>
</dbReference>
<dbReference type="SUPFAM" id="SSF47413">
    <property type="entry name" value="lambda repressor-like DNA-binding domains"/>
    <property type="match status" value="1"/>
</dbReference>
<dbReference type="PROSITE" id="PS50297">
    <property type="entry name" value="ANK_REP_REGION"/>
    <property type="match status" value="1"/>
</dbReference>
<dbReference type="RefSeq" id="WP_075518149.1">
    <property type="nucleotide sequence ID" value="NZ_FPLD01000051.1"/>
</dbReference>
<dbReference type="PANTHER" id="PTHR24198">
    <property type="entry name" value="ANKYRIN REPEAT AND PROTEIN KINASE DOMAIN-CONTAINING PROTEIN"/>
    <property type="match status" value="1"/>
</dbReference>
<proteinExistence type="predicted"/>
<dbReference type="OrthoDB" id="5844493at2"/>
<evidence type="ECO:0000313" key="6">
    <source>
        <dbReference type="Proteomes" id="UP000183794"/>
    </source>
</evidence>
<feature type="domain" description="HTH cro/C1-type" evidence="4">
    <location>
        <begin position="10"/>
        <end position="64"/>
    </location>
</feature>
<name>A0A1L0DY67_9GAMM</name>
<dbReference type="InterPro" id="IPR029060">
    <property type="entry name" value="PIN-like_dom_sf"/>
</dbReference>
<dbReference type="CDD" id="cd00093">
    <property type="entry name" value="HTH_XRE"/>
    <property type="match status" value="1"/>
</dbReference>
<dbReference type="Pfam" id="PF12796">
    <property type="entry name" value="Ank_2"/>
    <property type="match status" value="2"/>
</dbReference>
<dbReference type="AlphaFoldDB" id="A0A1L0DY67"/>
<accession>A0A1L0DY67</accession>
<dbReference type="SUPFAM" id="SSF48403">
    <property type="entry name" value="Ankyrin repeat"/>
    <property type="match status" value="1"/>
</dbReference>
<dbReference type="InterPro" id="IPR010982">
    <property type="entry name" value="Lambda_DNA-bd_dom_sf"/>
</dbReference>
<dbReference type="SUPFAM" id="SSF88723">
    <property type="entry name" value="PIN domain-like"/>
    <property type="match status" value="1"/>
</dbReference>
<feature type="repeat" description="ANK" evidence="3">
    <location>
        <begin position="281"/>
        <end position="313"/>
    </location>
</feature>
<dbReference type="Proteomes" id="UP000183794">
    <property type="component" value="Unassembled WGS sequence"/>
</dbReference>
<keyword evidence="1" id="KW-0677">Repeat</keyword>
<reference evidence="5 6" key="1">
    <citation type="submission" date="2016-11" db="EMBL/GenBank/DDBJ databases">
        <authorList>
            <person name="Jaros S."/>
            <person name="Januszkiewicz K."/>
            <person name="Wedrychowicz H."/>
        </authorList>
    </citation>
    <scope>NUCLEOTIDE SEQUENCE [LARGE SCALE GENOMIC DNA]</scope>
    <source>
        <strain evidence="5">NVI 5450</strain>
    </source>
</reference>
<protein>
    <submittedName>
        <fullName evidence="5">Ankyrin motif protein</fullName>
    </submittedName>
</protein>
<evidence type="ECO:0000313" key="5">
    <source>
        <dbReference type="EMBL" id="SGY95059.1"/>
    </source>
</evidence>
<organism evidence="5 6">
    <name type="scientific">Moritella viscosa</name>
    <dbReference type="NCBI Taxonomy" id="80854"/>
    <lineage>
        <taxon>Bacteria</taxon>
        <taxon>Pseudomonadati</taxon>
        <taxon>Pseudomonadota</taxon>
        <taxon>Gammaproteobacteria</taxon>
        <taxon>Alteromonadales</taxon>
        <taxon>Moritellaceae</taxon>
        <taxon>Moritella</taxon>
    </lineage>
</organism>
<dbReference type="InterPro" id="IPR036770">
    <property type="entry name" value="Ankyrin_rpt-contain_sf"/>
</dbReference>
<dbReference type="SMART" id="SM00670">
    <property type="entry name" value="PINc"/>
    <property type="match status" value="1"/>
</dbReference>
<dbReference type="PANTHER" id="PTHR24198:SF165">
    <property type="entry name" value="ANKYRIN REPEAT-CONTAINING PROTEIN-RELATED"/>
    <property type="match status" value="1"/>
</dbReference>
<evidence type="ECO:0000256" key="1">
    <source>
        <dbReference type="ARBA" id="ARBA00022737"/>
    </source>
</evidence>
<dbReference type="GO" id="GO:0003677">
    <property type="term" value="F:DNA binding"/>
    <property type="evidence" value="ECO:0007669"/>
    <property type="project" value="InterPro"/>
</dbReference>
<dbReference type="SMART" id="SM00530">
    <property type="entry name" value="HTH_XRE"/>
    <property type="match status" value="1"/>
</dbReference>
<evidence type="ECO:0000259" key="4">
    <source>
        <dbReference type="PROSITE" id="PS50943"/>
    </source>
</evidence>
<dbReference type="PROSITE" id="PS50088">
    <property type="entry name" value="ANK_REPEAT"/>
    <property type="match status" value="1"/>
</dbReference>
<dbReference type="Pfam" id="PF01381">
    <property type="entry name" value="HTH_3"/>
    <property type="match status" value="1"/>
</dbReference>
<dbReference type="SMART" id="SM00248">
    <property type="entry name" value="ANK"/>
    <property type="match status" value="4"/>
</dbReference>
<evidence type="ECO:0000256" key="3">
    <source>
        <dbReference type="PROSITE-ProRule" id="PRU00023"/>
    </source>
</evidence>
<dbReference type="EMBL" id="FPLD01000051">
    <property type="protein sequence ID" value="SGY95059.1"/>
    <property type="molecule type" value="Genomic_DNA"/>
</dbReference>
<gene>
    <name evidence="5" type="ORF">NVI5450_1663</name>
</gene>
<dbReference type="Gene3D" id="1.10.260.40">
    <property type="entry name" value="lambda repressor-like DNA-binding domains"/>
    <property type="match status" value="1"/>
</dbReference>
<dbReference type="PROSITE" id="PS50943">
    <property type="entry name" value="HTH_CROC1"/>
    <property type="match status" value="1"/>
</dbReference>
<evidence type="ECO:0000256" key="2">
    <source>
        <dbReference type="ARBA" id="ARBA00023043"/>
    </source>
</evidence>
<dbReference type="InterPro" id="IPR002716">
    <property type="entry name" value="PIN_dom"/>
</dbReference>